<dbReference type="EMBL" id="KZ772863">
    <property type="protein sequence ID" value="PTQ27508.1"/>
    <property type="molecule type" value="Genomic_DNA"/>
</dbReference>
<keyword evidence="2" id="KW-1185">Reference proteome</keyword>
<gene>
    <name evidence="1" type="ORF">MARPO_0195s0001</name>
</gene>
<name>A0A2R6W0Z9_MARPO</name>
<protein>
    <submittedName>
        <fullName evidence="1">Uncharacterized protein</fullName>
    </submittedName>
</protein>
<accession>A0A2R6W0Z9</accession>
<sequence>MAESTAGHITRFRSSESLHTAAAAICRLAGWLAEWPKGLTRTFLAADLPQAGLELALSVWLSGCLFLLPPSLICSFQGHLDRIGIPHRSAPSIVFIESEQWPWRLKFTIFSINLRVQHVAGLGLDWIGIGIEIFKSRHNLE</sequence>
<organism evidence="1 2">
    <name type="scientific">Marchantia polymorpha</name>
    <name type="common">Common liverwort</name>
    <name type="synonym">Marchantia aquatica</name>
    <dbReference type="NCBI Taxonomy" id="3197"/>
    <lineage>
        <taxon>Eukaryota</taxon>
        <taxon>Viridiplantae</taxon>
        <taxon>Streptophyta</taxon>
        <taxon>Embryophyta</taxon>
        <taxon>Marchantiophyta</taxon>
        <taxon>Marchantiopsida</taxon>
        <taxon>Marchantiidae</taxon>
        <taxon>Marchantiales</taxon>
        <taxon>Marchantiaceae</taxon>
        <taxon>Marchantia</taxon>
    </lineage>
</organism>
<reference evidence="2" key="1">
    <citation type="journal article" date="2017" name="Cell">
        <title>Insights into land plant evolution garnered from the Marchantia polymorpha genome.</title>
        <authorList>
            <person name="Bowman J.L."/>
            <person name="Kohchi T."/>
            <person name="Yamato K.T."/>
            <person name="Jenkins J."/>
            <person name="Shu S."/>
            <person name="Ishizaki K."/>
            <person name="Yamaoka S."/>
            <person name="Nishihama R."/>
            <person name="Nakamura Y."/>
            <person name="Berger F."/>
            <person name="Adam C."/>
            <person name="Aki S.S."/>
            <person name="Althoff F."/>
            <person name="Araki T."/>
            <person name="Arteaga-Vazquez M.A."/>
            <person name="Balasubrmanian S."/>
            <person name="Barry K."/>
            <person name="Bauer D."/>
            <person name="Boehm C.R."/>
            <person name="Briginshaw L."/>
            <person name="Caballero-Perez J."/>
            <person name="Catarino B."/>
            <person name="Chen F."/>
            <person name="Chiyoda S."/>
            <person name="Chovatia M."/>
            <person name="Davies K.M."/>
            <person name="Delmans M."/>
            <person name="Demura T."/>
            <person name="Dierschke T."/>
            <person name="Dolan L."/>
            <person name="Dorantes-Acosta A.E."/>
            <person name="Eklund D.M."/>
            <person name="Florent S.N."/>
            <person name="Flores-Sandoval E."/>
            <person name="Fujiyama A."/>
            <person name="Fukuzawa H."/>
            <person name="Galik B."/>
            <person name="Grimanelli D."/>
            <person name="Grimwood J."/>
            <person name="Grossniklaus U."/>
            <person name="Hamada T."/>
            <person name="Haseloff J."/>
            <person name="Hetherington A.J."/>
            <person name="Higo A."/>
            <person name="Hirakawa Y."/>
            <person name="Hundley H.N."/>
            <person name="Ikeda Y."/>
            <person name="Inoue K."/>
            <person name="Inoue S.I."/>
            <person name="Ishida S."/>
            <person name="Jia Q."/>
            <person name="Kakita M."/>
            <person name="Kanazawa T."/>
            <person name="Kawai Y."/>
            <person name="Kawashima T."/>
            <person name="Kennedy M."/>
            <person name="Kinose K."/>
            <person name="Kinoshita T."/>
            <person name="Kohara Y."/>
            <person name="Koide E."/>
            <person name="Komatsu K."/>
            <person name="Kopischke S."/>
            <person name="Kubo M."/>
            <person name="Kyozuka J."/>
            <person name="Lagercrantz U."/>
            <person name="Lin S.S."/>
            <person name="Lindquist E."/>
            <person name="Lipzen A.M."/>
            <person name="Lu C.W."/>
            <person name="De Luna E."/>
            <person name="Martienssen R.A."/>
            <person name="Minamino N."/>
            <person name="Mizutani M."/>
            <person name="Mizutani M."/>
            <person name="Mochizuki N."/>
            <person name="Monte I."/>
            <person name="Mosher R."/>
            <person name="Nagasaki H."/>
            <person name="Nakagami H."/>
            <person name="Naramoto S."/>
            <person name="Nishitani K."/>
            <person name="Ohtani M."/>
            <person name="Okamoto T."/>
            <person name="Okumura M."/>
            <person name="Phillips J."/>
            <person name="Pollak B."/>
            <person name="Reinders A."/>
            <person name="Rovekamp M."/>
            <person name="Sano R."/>
            <person name="Sawa S."/>
            <person name="Schmid M.W."/>
            <person name="Shirakawa M."/>
            <person name="Solano R."/>
            <person name="Spunde A."/>
            <person name="Suetsugu N."/>
            <person name="Sugano S."/>
            <person name="Sugiyama A."/>
            <person name="Sun R."/>
            <person name="Suzuki Y."/>
            <person name="Takenaka M."/>
            <person name="Takezawa D."/>
            <person name="Tomogane H."/>
            <person name="Tsuzuki M."/>
            <person name="Ueda T."/>
            <person name="Umeda M."/>
            <person name="Ward J.M."/>
            <person name="Watanabe Y."/>
            <person name="Yazaki K."/>
            <person name="Yokoyama R."/>
            <person name="Yoshitake Y."/>
            <person name="Yotsui I."/>
            <person name="Zachgo S."/>
            <person name="Schmutz J."/>
        </authorList>
    </citation>
    <scope>NUCLEOTIDE SEQUENCE [LARGE SCALE GENOMIC DNA]</scope>
    <source>
        <strain evidence="2">Tak-1</strain>
    </source>
</reference>
<dbReference type="AlphaFoldDB" id="A0A2R6W0Z9"/>
<dbReference type="Proteomes" id="UP000244005">
    <property type="component" value="Unassembled WGS sequence"/>
</dbReference>
<evidence type="ECO:0000313" key="1">
    <source>
        <dbReference type="EMBL" id="PTQ27508.1"/>
    </source>
</evidence>
<proteinExistence type="predicted"/>
<dbReference type="Gramene" id="Mp2g20690.1">
    <property type="protein sequence ID" value="Mp2g20690.1.cds1"/>
    <property type="gene ID" value="Mp2g20690"/>
</dbReference>
<evidence type="ECO:0000313" key="2">
    <source>
        <dbReference type="Proteomes" id="UP000244005"/>
    </source>
</evidence>